<dbReference type="InterPro" id="IPR036397">
    <property type="entry name" value="RNaseH_sf"/>
</dbReference>
<dbReference type="GO" id="GO:0015074">
    <property type="term" value="P:DNA integration"/>
    <property type="evidence" value="ECO:0007669"/>
    <property type="project" value="InterPro"/>
</dbReference>
<name>A0A6G7YDJ0_9ACTN</name>
<dbReference type="Gene3D" id="3.30.420.10">
    <property type="entry name" value="Ribonuclease H-like superfamily/Ribonuclease H"/>
    <property type="match status" value="1"/>
</dbReference>
<evidence type="ECO:0000259" key="2">
    <source>
        <dbReference type="PROSITE" id="PS50994"/>
    </source>
</evidence>
<dbReference type="PROSITE" id="PS50994">
    <property type="entry name" value="INTEGRASE"/>
    <property type="match status" value="1"/>
</dbReference>
<proteinExistence type="inferred from homology"/>
<evidence type="ECO:0000313" key="4">
    <source>
        <dbReference type="Proteomes" id="UP000502035"/>
    </source>
</evidence>
<accession>A0A6G7YDJ0</accession>
<keyword evidence="4" id="KW-1185">Reference proteome</keyword>
<sequence>MMTVEDWAEIRRLHAQEQLSIRAIAKHLGIARDTVARAVVAQRPPQYVRPPVVSRFDAYEPRVRELLKDFPTMPATVIAERVGWDGSASWFRKRVAGLRVDYAPRDPADRLEYRPGDQAQCDLWFPPVKIPLGSGQCGTPPVLVIVSSYSRFITAMMLPSRTTGDLLTGMWELMSSQLGAVPHRLIWDNEAGIGRRNRYAEGVAGFCGTLATRIVQLRPFDPESKGIVERANGYLETSFLPGRTFTSPADFNTQLTKWLPVANARIVRRLGARPVELAGIDRAAMLALPPMPPATGFSARVRLPRDYYVRVAGNDYSVDPVVIGRMVEVHADLTSVGVTCDGRAVATHRRCWATAQTITDPDHVATARRLRQAILGPPAVAPDPMLRDLADYDTAFGVDLDPRAEADGQVA</sequence>
<dbReference type="Pfam" id="PF22483">
    <property type="entry name" value="Mu-transpos_C_2"/>
    <property type="match status" value="1"/>
</dbReference>
<dbReference type="InterPro" id="IPR054353">
    <property type="entry name" value="IstA-like_C"/>
</dbReference>
<reference evidence="3 4" key="1">
    <citation type="submission" date="2020-03" db="EMBL/GenBank/DDBJ databases">
        <title>Nocardioides sp. nov., isolated from fish.</title>
        <authorList>
            <person name="Hyun D.-W."/>
            <person name="Bae J.-W."/>
        </authorList>
    </citation>
    <scope>NUCLEOTIDE SEQUENCE [LARGE SCALE GENOMIC DNA]</scope>
    <source>
        <strain evidence="3 4">HDW12A</strain>
    </source>
</reference>
<dbReference type="RefSeq" id="WP_166315265.1">
    <property type="nucleotide sequence ID" value="NZ_CP049866.1"/>
</dbReference>
<dbReference type="Proteomes" id="UP000502035">
    <property type="component" value="Chromosome"/>
</dbReference>
<organism evidence="3 4">
    <name type="scientific">Nocardioides piscis</name>
    <dbReference type="NCBI Taxonomy" id="2714938"/>
    <lineage>
        <taxon>Bacteria</taxon>
        <taxon>Bacillati</taxon>
        <taxon>Actinomycetota</taxon>
        <taxon>Actinomycetes</taxon>
        <taxon>Propionibacteriales</taxon>
        <taxon>Nocardioidaceae</taxon>
        <taxon>Nocardioides</taxon>
    </lineage>
</organism>
<gene>
    <name evidence="3" type="ORF">G7071_04210</name>
</gene>
<dbReference type="GO" id="GO:0003676">
    <property type="term" value="F:nucleic acid binding"/>
    <property type="evidence" value="ECO:0007669"/>
    <property type="project" value="InterPro"/>
</dbReference>
<protein>
    <submittedName>
        <fullName evidence="3">IS21 family transposase</fullName>
    </submittedName>
</protein>
<dbReference type="NCBIfam" id="NF033546">
    <property type="entry name" value="transpos_IS21"/>
    <property type="match status" value="1"/>
</dbReference>
<dbReference type="PANTHER" id="PTHR35004">
    <property type="entry name" value="TRANSPOSASE RV3428C-RELATED"/>
    <property type="match status" value="1"/>
</dbReference>
<dbReference type="PANTHER" id="PTHR35004:SF8">
    <property type="entry name" value="TRANSPOSASE RV3428C-RELATED"/>
    <property type="match status" value="1"/>
</dbReference>
<dbReference type="InterPro" id="IPR012337">
    <property type="entry name" value="RNaseH-like_sf"/>
</dbReference>
<dbReference type="SUPFAM" id="SSF53098">
    <property type="entry name" value="Ribonuclease H-like"/>
    <property type="match status" value="1"/>
</dbReference>
<feature type="domain" description="Integrase catalytic" evidence="2">
    <location>
        <begin position="111"/>
        <end position="282"/>
    </location>
</feature>
<comment type="similarity">
    <text evidence="1">Belongs to the transposase IS21/IS408/IS1162 family.</text>
</comment>
<evidence type="ECO:0000313" key="3">
    <source>
        <dbReference type="EMBL" id="QIK74746.1"/>
    </source>
</evidence>
<dbReference type="KEGG" id="npi:G7071_04210"/>
<dbReference type="AlphaFoldDB" id="A0A6G7YDJ0"/>
<dbReference type="EMBL" id="CP049866">
    <property type="protein sequence ID" value="QIK74746.1"/>
    <property type="molecule type" value="Genomic_DNA"/>
</dbReference>
<evidence type="ECO:0000256" key="1">
    <source>
        <dbReference type="ARBA" id="ARBA00009277"/>
    </source>
</evidence>
<dbReference type="InterPro" id="IPR001584">
    <property type="entry name" value="Integrase_cat-core"/>
</dbReference>